<dbReference type="OrthoDB" id="447743at2759"/>
<evidence type="ECO:0000313" key="3">
    <source>
        <dbReference type="Proteomes" id="UP001152622"/>
    </source>
</evidence>
<feature type="compositionally biased region" description="Basic residues" evidence="1">
    <location>
        <begin position="445"/>
        <end position="463"/>
    </location>
</feature>
<sequence length="485" mass="55130">MGCSISPILFTAAFEIILIGGKQMVRGVRNQSGQRLPALRSYMDDVTTLLQTAACTNRLLKRLEELLIWARIKIKPAKSLSLSIRKGARSDNISFSVDGAKIPLLVEQPVRSLGRLYTADLSDKHMTSSIMTQLSEGLGKLDQSHLPGNLVIWCYQFTLYQRLMWPLKLSEIASTAVLKMDSKANNYIRKWLGLPRCLSNVALFGRNTLQLPLRSLYLGYRQEKVRLVFELRDSSDPFVQKAKAPVRTWRKWRAEQAVDQAIRQLKHQEIVGWLQTGRSRLGWGPAPQRRRGSLKEGEEGAGHLRTNCHLCDTQNPSLQHILTGCKSALTRYRWRHDQVLRKLAEVLEARRLEVNKTSSSTSQLRIHFVRQGAEAQNINQNEWSALTPGCEWNMRVDLDQQFKFPVEIATTSLRPDIVLWSTSSRTVIMAELTVPWEEGTEQPSKGRRRSTVSCRRHVQKQGGRHPPTPWKSAAEVLLENPSNVS</sequence>
<evidence type="ECO:0000313" key="2">
    <source>
        <dbReference type="EMBL" id="KAJ8334019.1"/>
    </source>
</evidence>
<accession>A0A9Q1IBX5</accession>
<proteinExistence type="predicted"/>
<feature type="region of interest" description="Disordered" evidence="1">
    <location>
        <begin position="438"/>
        <end position="485"/>
    </location>
</feature>
<dbReference type="AlphaFoldDB" id="A0A9Q1IBX5"/>
<reference evidence="2" key="1">
    <citation type="journal article" date="2023" name="Science">
        <title>Genome structures resolve the early diversification of teleost fishes.</title>
        <authorList>
            <person name="Parey E."/>
            <person name="Louis A."/>
            <person name="Montfort J."/>
            <person name="Bouchez O."/>
            <person name="Roques C."/>
            <person name="Iampietro C."/>
            <person name="Lluch J."/>
            <person name="Castinel A."/>
            <person name="Donnadieu C."/>
            <person name="Desvignes T."/>
            <person name="Floi Bucao C."/>
            <person name="Jouanno E."/>
            <person name="Wen M."/>
            <person name="Mejri S."/>
            <person name="Dirks R."/>
            <person name="Jansen H."/>
            <person name="Henkel C."/>
            <person name="Chen W.J."/>
            <person name="Zahm M."/>
            <person name="Cabau C."/>
            <person name="Klopp C."/>
            <person name="Thompson A.W."/>
            <person name="Robinson-Rechavi M."/>
            <person name="Braasch I."/>
            <person name="Lecointre G."/>
            <person name="Bobe J."/>
            <person name="Postlethwait J.H."/>
            <person name="Berthelot C."/>
            <person name="Roest Crollius H."/>
            <person name="Guiguen Y."/>
        </authorList>
    </citation>
    <scope>NUCLEOTIDE SEQUENCE</scope>
    <source>
        <strain evidence="2">WJC10195</strain>
    </source>
</reference>
<comment type="caution">
    <text evidence="2">The sequence shown here is derived from an EMBL/GenBank/DDBJ whole genome shotgun (WGS) entry which is preliminary data.</text>
</comment>
<evidence type="ECO:0008006" key="4">
    <source>
        <dbReference type="Google" id="ProtNLM"/>
    </source>
</evidence>
<organism evidence="2 3">
    <name type="scientific">Synaphobranchus kaupii</name>
    <name type="common">Kaup's arrowtooth eel</name>
    <dbReference type="NCBI Taxonomy" id="118154"/>
    <lineage>
        <taxon>Eukaryota</taxon>
        <taxon>Metazoa</taxon>
        <taxon>Chordata</taxon>
        <taxon>Craniata</taxon>
        <taxon>Vertebrata</taxon>
        <taxon>Euteleostomi</taxon>
        <taxon>Actinopterygii</taxon>
        <taxon>Neopterygii</taxon>
        <taxon>Teleostei</taxon>
        <taxon>Anguilliformes</taxon>
        <taxon>Synaphobranchidae</taxon>
        <taxon>Synaphobranchus</taxon>
    </lineage>
</organism>
<dbReference type="Proteomes" id="UP001152622">
    <property type="component" value="Chromosome 22"/>
</dbReference>
<keyword evidence="3" id="KW-1185">Reference proteome</keyword>
<name>A0A9Q1IBX5_SYNKA</name>
<gene>
    <name evidence="2" type="ORF">SKAU_G00413380</name>
</gene>
<dbReference type="EMBL" id="JAINUF010000022">
    <property type="protein sequence ID" value="KAJ8334019.1"/>
    <property type="molecule type" value="Genomic_DNA"/>
</dbReference>
<protein>
    <recommendedName>
        <fullName evidence="4">Reverse transcriptase domain-containing protein</fullName>
    </recommendedName>
</protein>
<evidence type="ECO:0000256" key="1">
    <source>
        <dbReference type="SAM" id="MobiDB-lite"/>
    </source>
</evidence>